<dbReference type="AlphaFoldDB" id="A0A290S227"/>
<accession>A0A290S227</accession>
<name>A0A290S227_9GAMM</name>
<evidence type="ECO:0000313" key="2">
    <source>
        <dbReference type="Proteomes" id="UP000016505"/>
    </source>
</evidence>
<evidence type="ECO:0000313" key="1">
    <source>
        <dbReference type="EMBL" id="ATC86214.1"/>
    </source>
</evidence>
<protein>
    <recommendedName>
        <fullName evidence="3">Transposase</fullName>
    </recommendedName>
</protein>
<organism evidence="1 2">
    <name type="scientific">Pseudoalteromonas arctica A 37-1-2</name>
    <dbReference type="NCBI Taxonomy" id="1117313"/>
    <lineage>
        <taxon>Bacteria</taxon>
        <taxon>Pseudomonadati</taxon>
        <taxon>Pseudomonadota</taxon>
        <taxon>Gammaproteobacteria</taxon>
        <taxon>Alteromonadales</taxon>
        <taxon>Pseudoalteromonadaceae</taxon>
        <taxon>Pseudoalteromonas</taxon>
    </lineage>
</organism>
<dbReference type="KEGG" id="part:PARC_a1617"/>
<dbReference type="EMBL" id="CP011025">
    <property type="protein sequence ID" value="ATC86214.1"/>
    <property type="molecule type" value="Genomic_DNA"/>
</dbReference>
<dbReference type="Proteomes" id="UP000016505">
    <property type="component" value="Chromosome I"/>
</dbReference>
<reference evidence="1 2" key="1">
    <citation type="journal article" date="2012" name="J. Bacteriol.">
        <title>Genome sequences of type strains of seven species of the marine bacterium Pseudoalteromonas.</title>
        <authorList>
            <person name="Xie B.B."/>
            <person name="Shu Y.L."/>
            <person name="Qin Q.L."/>
            <person name="Rong J.C."/>
            <person name="Zhang X.Y."/>
            <person name="Chen X.L."/>
            <person name="Shi M."/>
            <person name="He H.L."/>
            <person name="Zhou B.C."/>
            <person name="Zhang Y.Z."/>
        </authorList>
    </citation>
    <scope>NUCLEOTIDE SEQUENCE [LARGE SCALE GENOMIC DNA]</scope>
    <source>
        <strain evidence="1 2">A 37-1-2</strain>
    </source>
</reference>
<proteinExistence type="predicted"/>
<gene>
    <name evidence="1" type="ORF">PARC_a1617</name>
</gene>
<evidence type="ECO:0008006" key="3">
    <source>
        <dbReference type="Google" id="ProtNLM"/>
    </source>
</evidence>
<sequence length="57" mass="6405">MTKLKRETYSTAIKLETAQLVEDQGYTRRSSQSGGGGKSTVSIWVTQLKLERNIVFL</sequence>